<dbReference type="RefSeq" id="WP_090310792.1">
    <property type="nucleotide sequence ID" value="NZ_FNZE01000007.1"/>
</dbReference>
<dbReference type="InterPro" id="IPR038607">
    <property type="entry name" value="PhoD-like_sf"/>
</dbReference>
<dbReference type="Gene3D" id="3.60.21.70">
    <property type="entry name" value="PhoD-like phosphatase"/>
    <property type="match status" value="1"/>
</dbReference>
<name>A0A1H6YHF9_9PSED</name>
<accession>A0A1H6YHF9</accession>
<evidence type="ECO:0008006" key="3">
    <source>
        <dbReference type="Google" id="ProtNLM"/>
    </source>
</evidence>
<organism evidence="1 2">
    <name type="scientific">Pseudomonas linyingensis</name>
    <dbReference type="NCBI Taxonomy" id="915471"/>
    <lineage>
        <taxon>Bacteria</taxon>
        <taxon>Pseudomonadati</taxon>
        <taxon>Pseudomonadota</taxon>
        <taxon>Gammaproteobacteria</taxon>
        <taxon>Pseudomonadales</taxon>
        <taxon>Pseudomonadaceae</taxon>
        <taxon>Pseudomonas</taxon>
    </lineage>
</organism>
<dbReference type="AlphaFoldDB" id="A0A1H6YHF9"/>
<dbReference type="Proteomes" id="UP000242930">
    <property type="component" value="Unassembled WGS sequence"/>
</dbReference>
<gene>
    <name evidence="1" type="ORF">SAMN05216201_107215</name>
</gene>
<sequence length="655" mass="74670">MNALPLSDTHPTDLPLVLAGPLLRRLEARRLVLWLVGRRALDARLQLAWDDPQRGVVEFDLPLDDARCQRLSVGRHAWLHLIDLHLDEPLPADTFIYYDLLIEDDGRRLAIADWAPHLLYPGQTQPSFVRRGRLDHLLHGSCRKPHHPGKDGLLQADALIDATRAQPTERPALLMLSGDQIYADDVAGPMLVAIHRLIERLGLYGEHLDGATISTSEALYAHPAGYYRREDLLPAYTANEELRERFFGGVEKPVFTSANAHNHLVTFAEVMAMYLLVWSPEPWRLIAPRLPELPEHLVARYRGEEALISAFAADLPQAARAMAQLPCLMIFDDHDITDDWNLSARWEQVAYGHPFSRRIVGNALLGYLLCQGWGNCPDAFANELPAIRELLAAPDYQQRLSAEAQDAIIDRLLTFNHWHYSLPGQPLLLVLDTRTRRWRSESTLSRPSGLMDWEALCELQHALLDEPAVVIVSPAPVFGVKLIEIIQRLFTWAGQPLLVDAENWMAHRGAAHVMLNIFRHSRTPANYVILSGDVHYSFAYEVHIRHRDSGPRIWQITSSGIKNEFPARLLDWFDRLNRWLYAPHSPLNWFTKRRRMQITPRIPSRSQRGERLWNGAGLGQVRLDEHGRPSEIHQLNADGSEPTRFEVTEREELHG</sequence>
<dbReference type="PANTHER" id="PTHR37031:SF2">
    <property type="entry name" value="PHOD-LIKE PHOSPHATASE METALLOPHOSPHATASE DOMAIN-CONTAINING PROTEIN"/>
    <property type="match status" value="1"/>
</dbReference>
<reference evidence="2" key="1">
    <citation type="submission" date="2016-10" db="EMBL/GenBank/DDBJ databases">
        <authorList>
            <person name="Varghese N."/>
            <person name="Submissions S."/>
        </authorList>
    </citation>
    <scope>NUCLEOTIDE SEQUENCE [LARGE SCALE GENOMIC DNA]</scope>
    <source>
        <strain evidence="2">LMG 25967</strain>
    </source>
</reference>
<dbReference type="STRING" id="915471.SAMN05216201_107215"/>
<dbReference type="EMBL" id="FNZE01000007">
    <property type="protein sequence ID" value="SEJ36682.1"/>
    <property type="molecule type" value="Genomic_DNA"/>
</dbReference>
<evidence type="ECO:0000313" key="1">
    <source>
        <dbReference type="EMBL" id="SEJ36682.1"/>
    </source>
</evidence>
<dbReference type="PANTHER" id="PTHR37031">
    <property type="entry name" value="METALLOPHOSPHATASE BINDING DOMAIN PROTEIN"/>
    <property type="match status" value="1"/>
</dbReference>
<proteinExistence type="predicted"/>
<protein>
    <recommendedName>
        <fullName evidence="3">PhoD-like phosphatase</fullName>
    </recommendedName>
</protein>
<evidence type="ECO:0000313" key="2">
    <source>
        <dbReference type="Proteomes" id="UP000242930"/>
    </source>
</evidence>
<dbReference type="OrthoDB" id="9795624at2"/>
<keyword evidence="2" id="KW-1185">Reference proteome</keyword>
<dbReference type="SUPFAM" id="SSF56300">
    <property type="entry name" value="Metallo-dependent phosphatases"/>
    <property type="match status" value="1"/>
</dbReference>
<dbReference type="InterPro" id="IPR029052">
    <property type="entry name" value="Metallo-depent_PP-like"/>
</dbReference>